<dbReference type="NCBIfam" id="TIGR02532">
    <property type="entry name" value="IV_pilin_GFxxxE"/>
    <property type="match status" value="1"/>
</dbReference>
<dbReference type="InterPro" id="IPR016785">
    <property type="entry name" value="ComGD"/>
</dbReference>
<sequence>MRKQHSITAVSESNRGFTLTETLVVLTIFLLLFSLASGLFPHFLKSQEIDQFLRQFSDDVYFAQSYAISHQQYIEVVIDQYPGRSGEKYHVANVMKGKLLERNIPKDVTFTRGSMNLRILFAPNGNISTAGVWNVKTSSSSYKMTFNIGKGRFRIEKL</sequence>
<dbReference type="InterPro" id="IPR012902">
    <property type="entry name" value="N_methyl_site"/>
</dbReference>
<gene>
    <name evidence="4" type="ORF">ELQ35_12430</name>
</gene>
<feature type="transmembrane region" description="Helical" evidence="3">
    <location>
        <begin position="23"/>
        <end position="44"/>
    </location>
</feature>
<dbReference type="GO" id="GO:0009986">
    <property type="term" value="C:cell surface"/>
    <property type="evidence" value="ECO:0007669"/>
    <property type="project" value="UniProtKB-SubCell"/>
</dbReference>
<proteinExistence type="predicted"/>
<dbReference type="RefSeq" id="WP_126865149.1">
    <property type="nucleotide sequence ID" value="NZ_JAUSTX010000003.1"/>
</dbReference>
<keyword evidence="2" id="KW-0178">Competence</keyword>
<keyword evidence="3" id="KW-1133">Transmembrane helix</keyword>
<name>A0A3S0TUS6_9BACI</name>
<dbReference type="NCBIfam" id="NF040982">
    <property type="entry name" value="ComGD"/>
    <property type="match status" value="1"/>
</dbReference>
<keyword evidence="5" id="KW-1185">Reference proteome</keyword>
<evidence type="ECO:0000256" key="3">
    <source>
        <dbReference type="SAM" id="Phobius"/>
    </source>
</evidence>
<dbReference type="Proteomes" id="UP000267430">
    <property type="component" value="Unassembled WGS sequence"/>
</dbReference>
<comment type="subcellular location">
    <subcellularLocation>
        <location evidence="1">Cell surface</location>
    </subcellularLocation>
</comment>
<evidence type="ECO:0000256" key="1">
    <source>
        <dbReference type="ARBA" id="ARBA00004241"/>
    </source>
</evidence>
<dbReference type="AlphaFoldDB" id="A0A3S0TUS6"/>
<keyword evidence="3" id="KW-0812">Transmembrane</keyword>
<accession>A0A3S0TUS6</accession>
<evidence type="ECO:0000256" key="2">
    <source>
        <dbReference type="ARBA" id="ARBA00023287"/>
    </source>
</evidence>
<dbReference type="InterPro" id="IPR045584">
    <property type="entry name" value="Pilin-like"/>
</dbReference>
<evidence type="ECO:0000313" key="4">
    <source>
        <dbReference type="EMBL" id="RUQ28388.1"/>
    </source>
</evidence>
<dbReference type="SUPFAM" id="SSF54523">
    <property type="entry name" value="Pili subunits"/>
    <property type="match status" value="1"/>
</dbReference>
<keyword evidence="3" id="KW-0472">Membrane</keyword>
<organism evidence="4 5">
    <name type="scientific">Peribacillus cavernae</name>
    <dbReference type="NCBI Taxonomy" id="1674310"/>
    <lineage>
        <taxon>Bacteria</taxon>
        <taxon>Bacillati</taxon>
        <taxon>Bacillota</taxon>
        <taxon>Bacilli</taxon>
        <taxon>Bacillales</taxon>
        <taxon>Bacillaceae</taxon>
        <taxon>Peribacillus</taxon>
    </lineage>
</organism>
<dbReference type="EMBL" id="RYZZ01000016">
    <property type="protein sequence ID" value="RUQ28388.1"/>
    <property type="molecule type" value="Genomic_DNA"/>
</dbReference>
<dbReference type="PIRSF" id="PIRSF021292">
    <property type="entry name" value="Competence_ComGD"/>
    <property type="match status" value="1"/>
</dbReference>
<comment type="caution">
    <text evidence="4">The sequence shown here is derived from an EMBL/GenBank/DDBJ whole genome shotgun (WGS) entry which is preliminary data.</text>
</comment>
<reference evidence="4 5" key="1">
    <citation type="submission" date="2018-12" db="EMBL/GenBank/DDBJ databases">
        <title>Bacillus chawlae sp. nov., Bacillus glennii sp. nov., and Bacillus saganii sp. nov. Isolated from the Vehicle Assembly Building at Kennedy Space Center where the Viking Spacecraft were Assembled.</title>
        <authorList>
            <person name="Seuylemezian A."/>
            <person name="Vaishampayan P."/>
        </authorList>
    </citation>
    <scope>NUCLEOTIDE SEQUENCE [LARGE SCALE GENOMIC DNA]</scope>
    <source>
        <strain evidence="4 5">L5</strain>
    </source>
</reference>
<dbReference type="Pfam" id="PF07963">
    <property type="entry name" value="N_methyl"/>
    <property type="match status" value="1"/>
</dbReference>
<dbReference type="OrthoDB" id="1653576at2"/>
<dbReference type="GO" id="GO:0030420">
    <property type="term" value="P:establishment of competence for transformation"/>
    <property type="evidence" value="ECO:0007669"/>
    <property type="project" value="UniProtKB-KW"/>
</dbReference>
<protein>
    <submittedName>
        <fullName evidence="4">Type II secretion system protein</fullName>
    </submittedName>
</protein>
<evidence type="ECO:0000313" key="5">
    <source>
        <dbReference type="Proteomes" id="UP000267430"/>
    </source>
</evidence>